<evidence type="ECO:0000256" key="1">
    <source>
        <dbReference type="ARBA" id="ARBA00007806"/>
    </source>
</evidence>
<dbReference type="Gene3D" id="2.60.40.1180">
    <property type="entry name" value="Golgi alpha-mannosidase II"/>
    <property type="match status" value="2"/>
</dbReference>
<reference evidence="8" key="1">
    <citation type="journal article" date="2023" name="Commun. Biol.">
        <title>Genome analysis of Parmales, the sister group of diatoms, reveals the evolutionary specialization of diatoms from phago-mixotrophs to photoautotrophs.</title>
        <authorList>
            <person name="Ban H."/>
            <person name="Sato S."/>
            <person name="Yoshikawa S."/>
            <person name="Yamada K."/>
            <person name="Nakamura Y."/>
            <person name="Ichinomiya M."/>
            <person name="Sato N."/>
            <person name="Blanc-Mathieu R."/>
            <person name="Endo H."/>
            <person name="Kuwata A."/>
            <person name="Ogata H."/>
        </authorList>
    </citation>
    <scope>NUCLEOTIDE SEQUENCE [LARGE SCALE GENOMIC DNA]</scope>
</reference>
<dbReference type="InterPro" id="IPR017853">
    <property type="entry name" value="GH"/>
</dbReference>
<feature type="domain" description="DUF5110" evidence="5">
    <location>
        <begin position="679"/>
        <end position="752"/>
    </location>
</feature>
<dbReference type="PANTHER" id="PTHR22762:SF89">
    <property type="entry name" value="ALPHA-XYLOSIDASE"/>
    <property type="match status" value="1"/>
</dbReference>
<gene>
    <name evidence="7" type="ORF">TL16_g00773</name>
</gene>
<dbReference type="GO" id="GO:0090599">
    <property type="term" value="F:alpha-glucosidase activity"/>
    <property type="evidence" value="ECO:0007669"/>
    <property type="project" value="TreeGrafter"/>
</dbReference>
<dbReference type="Gene3D" id="3.20.20.80">
    <property type="entry name" value="Glycosidases"/>
    <property type="match status" value="1"/>
</dbReference>
<dbReference type="InterPro" id="IPR000322">
    <property type="entry name" value="Glyco_hydro_31_TIM"/>
</dbReference>
<evidence type="ECO:0008006" key="9">
    <source>
        <dbReference type="Google" id="ProtNLM"/>
    </source>
</evidence>
<dbReference type="Pfam" id="PF17137">
    <property type="entry name" value="DUF5110"/>
    <property type="match status" value="1"/>
</dbReference>
<sequence>MKISLPLLLLLSLLLLTVQGLKYEVDDSKIFPVATSNSFTYGLTRITVLTSNLFRLEESKSGVFEDRPSLAFQGRDQVVEDLQVKEEANVITMTTNSVQLTMDPNLGLPSILITSISPKSAFSTWKFGDSNKNQLPGTIRTLDQTGPISLYCDDIVDIDPPQGESYHCTMGLFSSSGDAVSVDDVDTPLVDPVTGFWSEEGETATCLSGSADSVDTYVFTHGLDFKQALADYKRVGGAMPIPPRHSLGIWFTRWINYNGFDVDNIVKEYAERSLPLDIFVLDMNWHKKNDWTGYTFDDRLFPYGGGEVINPLKDKLGIKFGANIHDDDGIGFFEKSYEAMASAVNFDTSNNDTVPFMSCSSPDYAYALEDAVLQPLEKEDGIGFWWIDWQQGPTEGGCLGDKYNPTIQLSKLRITDNIRRGEEERSMILARWGGLGNHRYQVGFSGDVDQVTWDRLAYQPYFSATAANVGFGLWSHDLVGPNKEDTELFLRWLQWGAFSSIFRTHDRGMSSGGCADNDSGCNLLHIWDLPQPQFQIARDFLQLRSSLMPYIYSATRTMHDSLLSFLRPMYLDFPAESDAYDACAPDGSMSQFMFGDDMFVAPVVNPADETTNLATKTVWVPPGKWVDVNLGTVMEGPANVDVTASLAETPRFVKQSSVISSKPLTTGAQFATANDPFSNLIFNVYPSSTGASSGSAHVYEDDGQTNAYFNSNDYVKLDFKYDISDEGEISAKLDTTGSYDGAPSTRNVMVKVWNCPFIASSNVHYNANELSCTFSLDESSDIKFTFGSDLSGIKGIISRANAAKSLLDEAQEAPGSMTGGQVHSAYLTKVASLGSILSHAIGVNDFSIFDDAVANAWDLLDLAKSEIDDLKKEKEDDEGSSDATINRIVQARALLEF</sequence>
<dbReference type="PANTHER" id="PTHR22762">
    <property type="entry name" value="ALPHA-GLUCOSIDASE"/>
    <property type="match status" value="1"/>
</dbReference>
<proteinExistence type="inferred from homology"/>
<accession>A0A9W7DQB8</accession>
<comment type="similarity">
    <text evidence="1 2">Belongs to the glycosyl hydrolase 31 family.</text>
</comment>
<dbReference type="GO" id="GO:0006491">
    <property type="term" value="P:N-glycan processing"/>
    <property type="evidence" value="ECO:0007669"/>
    <property type="project" value="TreeGrafter"/>
</dbReference>
<keyword evidence="2" id="KW-0378">Hydrolase</keyword>
<dbReference type="InterPro" id="IPR033403">
    <property type="entry name" value="DUF5110"/>
</dbReference>
<protein>
    <recommendedName>
        <fullName evidence="9">Alpha-glucosidase</fullName>
    </recommendedName>
</protein>
<name>A0A9W7DQB8_9STRA</name>
<organism evidence="7 8">
    <name type="scientific">Triparma laevis f. inornata</name>
    <dbReference type="NCBI Taxonomy" id="1714386"/>
    <lineage>
        <taxon>Eukaryota</taxon>
        <taxon>Sar</taxon>
        <taxon>Stramenopiles</taxon>
        <taxon>Ochrophyta</taxon>
        <taxon>Bolidophyceae</taxon>
        <taxon>Parmales</taxon>
        <taxon>Triparmaceae</taxon>
        <taxon>Triparma</taxon>
    </lineage>
</organism>
<feature type="domain" description="Glycosyl hydrolase family 31 C-terminal" evidence="6">
    <location>
        <begin position="565"/>
        <end position="659"/>
    </location>
</feature>
<evidence type="ECO:0000313" key="8">
    <source>
        <dbReference type="Proteomes" id="UP001162640"/>
    </source>
</evidence>
<evidence type="ECO:0000256" key="2">
    <source>
        <dbReference type="RuleBase" id="RU361185"/>
    </source>
</evidence>
<dbReference type="Pfam" id="PF01055">
    <property type="entry name" value="Glyco_hydro_31_2nd"/>
    <property type="match status" value="1"/>
</dbReference>
<dbReference type="AlphaFoldDB" id="A0A9W7DQB8"/>
<feature type="chain" id="PRO_5040835512" description="Alpha-glucosidase" evidence="3">
    <location>
        <begin position="21"/>
        <end position="897"/>
    </location>
</feature>
<keyword evidence="3" id="KW-0732">Signal</keyword>
<dbReference type="SUPFAM" id="SSF51445">
    <property type="entry name" value="(Trans)glycosidases"/>
    <property type="match status" value="1"/>
</dbReference>
<feature type="signal peptide" evidence="3">
    <location>
        <begin position="1"/>
        <end position="20"/>
    </location>
</feature>
<dbReference type="GO" id="GO:0005975">
    <property type="term" value="P:carbohydrate metabolic process"/>
    <property type="evidence" value="ECO:0007669"/>
    <property type="project" value="InterPro"/>
</dbReference>
<evidence type="ECO:0000259" key="5">
    <source>
        <dbReference type="Pfam" id="PF17137"/>
    </source>
</evidence>
<evidence type="ECO:0000259" key="4">
    <source>
        <dbReference type="Pfam" id="PF01055"/>
    </source>
</evidence>
<dbReference type="InterPro" id="IPR048395">
    <property type="entry name" value="Glyco_hydro_31_C"/>
</dbReference>
<comment type="caution">
    <text evidence="7">The sequence shown here is derived from an EMBL/GenBank/DDBJ whole genome shotgun (WGS) entry which is preliminary data.</text>
</comment>
<dbReference type="Pfam" id="PF21365">
    <property type="entry name" value="Glyco_hydro_31_3rd"/>
    <property type="match status" value="1"/>
</dbReference>
<keyword evidence="2" id="KW-0326">Glycosidase</keyword>
<dbReference type="SUPFAM" id="SSF51011">
    <property type="entry name" value="Glycosyl hydrolase domain"/>
    <property type="match status" value="1"/>
</dbReference>
<feature type="domain" description="Glycoside hydrolase family 31 TIM barrel" evidence="4">
    <location>
        <begin position="240"/>
        <end position="554"/>
    </location>
</feature>
<evidence type="ECO:0000259" key="6">
    <source>
        <dbReference type="Pfam" id="PF21365"/>
    </source>
</evidence>
<evidence type="ECO:0000313" key="7">
    <source>
        <dbReference type="EMBL" id="GMH50450.1"/>
    </source>
</evidence>
<evidence type="ECO:0000256" key="3">
    <source>
        <dbReference type="SAM" id="SignalP"/>
    </source>
</evidence>
<dbReference type="InterPro" id="IPR013780">
    <property type="entry name" value="Glyco_hydro_b"/>
</dbReference>
<dbReference type="Proteomes" id="UP001162640">
    <property type="component" value="Unassembled WGS sequence"/>
</dbReference>
<dbReference type="EMBL" id="BLQM01000015">
    <property type="protein sequence ID" value="GMH50450.1"/>
    <property type="molecule type" value="Genomic_DNA"/>
</dbReference>